<organism evidence="1 2">
    <name type="scientific">Acrobeloides nanus</name>
    <dbReference type="NCBI Taxonomy" id="290746"/>
    <lineage>
        <taxon>Eukaryota</taxon>
        <taxon>Metazoa</taxon>
        <taxon>Ecdysozoa</taxon>
        <taxon>Nematoda</taxon>
        <taxon>Chromadorea</taxon>
        <taxon>Rhabditida</taxon>
        <taxon>Tylenchina</taxon>
        <taxon>Cephalobomorpha</taxon>
        <taxon>Cephaloboidea</taxon>
        <taxon>Cephalobidae</taxon>
        <taxon>Acrobeloides</taxon>
    </lineage>
</organism>
<dbReference type="Proteomes" id="UP000887540">
    <property type="component" value="Unplaced"/>
</dbReference>
<accession>A0A914CSL7</accession>
<dbReference type="WBParaSite" id="ACRNAN_scaffold13525.g18824.t1">
    <property type="protein sequence ID" value="ACRNAN_scaffold13525.g18824.t1"/>
    <property type="gene ID" value="ACRNAN_scaffold13525.g18824"/>
</dbReference>
<keyword evidence="1" id="KW-1185">Reference proteome</keyword>
<protein>
    <submittedName>
        <fullName evidence="2">Uncharacterized protein</fullName>
    </submittedName>
</protein>
<reference evidence="2" key="1">
    <citation type="submission" date="2022-11" db="UniProtKB">
        <authorList>
            <consortium name="WormBaseParasite"/>
        </authorList>
    </citation>
    <scope>IDENTIFICATION</scope>
</reference>
<name>A0A914CSL7_9BILA</name>
<evidence type="ECO:0000313" key="2">
    <source>
        <dbReference type="WBParaSite" id="ACRNAN_scaffold13525.g18824.t1"/>
    </source>
</evidence>
<evidence type="ECO:0000313" key="1">
    <source>
        <dbReference type="Proteomes" id="UP000887540"/>
    </source>
</evidence>
<proteinExistence type="predicted"/>
<sequence length="114" mass="13121">MKKALSARGAIELLESQQFSSVPPYCTSRQLKYEWLYNNSKTFESNVRRYVQSNIPGKDVGLLAKDLYASASHDIHTNFNYGSEVVVRRSNYQRDHLKLLEAICQTLHVTIKKL</sequence>
<dbReference type="AlphaFoldDB" id="A0A914CSL7"/>